<dbReference type="STRING" id="1833852.B0537_13015"/>
<gene>
    <name evidence="1" type="ORF">B0537_13015</name>
</gene>
<dbReference type="KEGG" id="dfg:B0537_13015"/>
<organism evidence="1 2">
    <name type="scientific">Desulforamulus ferrireducens</name>
    <dbReference type="NCBI Taxonomy" id="1833852"/>
    <lineage>
        <taxon>Bacteria</taxon>
        <taxon>Bacillati</taxon>
        <taxon>Bacillota</taxon>
        <taxon>Clostridia</taxon>
        <taxon>Eubacteriales</taxon>
        <taxon>Peptococcaceae</taxon>
        <taxon>Desulforamulus</taxon>
    </lineage>
</organism>
<reference evidence="1 2" key="1">
    <citation type="journal article" date="2016" name="Int. J. Syst. Evol. Microbiol.">
        <title>Desulfotomaculum ferrireducens sp. nov., a moderately thermophilic sulfate-reducing and dissimilatory Fe(III)-reducing bacterium isolated from compost.</title>
        <authorList>
            <person name="Yang G."/>
            <person name="Guo J."/>
            <person name="Zhuang L."/>
            <person name="Yuan Y."/>
            <person name="Zhou S."/>
        </authorList>
    </citation>
    <scope>NUCLEOTIDE SEQUENCE [LARGE SCALE GENOMIC DNA]</scope>
    <source>
        <strain evidence="1 2">GSS09</strain>
    </source>
</reference>
<proteinExistence type="predicted"/>
<dbReference type="RefSeq" id="WP_077714961.1">
    <property type="nucleotide sequence ID" value="NZ_CP019698.1"/>
</dbReference>
<keyword evidence="2" id="KW-1185">Reference proteome</keyword>
<protein>
    <submittedName>
        <fullName evidence="1">Uncharacterized protein</fullName>
    </submittedName>
</protein>
<accession>A0A1S6IYR8</accession>
<dbReference type="OrthoDB" id="1787351at2"/>
<evidence type="ECO:0000313" key="2">
    <source>
        <dbReference type="Proteomes" id="UP000189464"/>
    </source>
</evidence>
<dbReference type="AlphaFoldDB" id="A0A1S6IYR8"/>
<dbReference type="EMBL" id="CP019698">
    <property type="protein sequence ID" value="AQS59917.1"/>
    <property type="molecule type" value="Genomic_DNA"/>
</dbReference>
<sequence length="123" mass="14139">MWRIGLIIITLGVFVLIVGLGVNTAIQQFNQIVLPERPLKLYEVRESTPGVIYVELVGETLCFDVGELKQQAEINTAMALAKWQELKDSPQLQQMATKVKEKWQTLMEKEEVRAVNQWVKERI</sequence>
<evidence type="ECO:0000313" key="1">
    <source>
        <dbReference type="EMBL" id="AQS59917.1"/>
    </source>
</evidence>
<name>A0A1S6IYR8_9FIRM</name>
<dbReference type="Proteomes" id="UP000189464">
    <property type="component" value="Chromosome"/>
</dbReference>